<dbReference type="SUPFAM" id="SSF53067">
    <property type="entry name" value="Actin-like ATPase domain"/>
    <property type="match status" value="2"/>
</dbReference>
<comment type="subcellular location">
    <subcellularLocation>
        <location evidence="1">Cell membrane</location>
        <topology evidence="1">Multi-pass membrane protein</topology>
    </subcellularLocation>
</comment>
<dbReference type="GO" id="GO:0003676">
    <property type="term" value="F:nucleic acid binding"/>
    <property type="evidence" value="ECO:0007669"/>
    <property type="project" value="InterPro"/>
</dbReference>
<evidence type="ECO:0000256" key="10">
    <source>
        <dbReference type="RuleBase" id="RU000688"/>
    </source>
</evidence>
<dbReference type="PROSITE" id="PS50158">
    <property type="entry name" value="ZF_CCHC"/>
    <property type="match status" value="1"/>
</dbReference>
<dbReference type="Gene3D" id="3.90.640.10">
    <property type="entry name" value="Actin, Chain A, domain 4"/>
    <property type="match status" value="1"/>
</dbReference>
<keyword evidence="8 10" id="KW-0807">Transducer</keyword>
<dbReference type="SMART" id="SM00343">
    <property type="entry name" value="ZnF_C2HC"/>
    <property type="match status" value="1"/>
</dbReference>
<dbReference type="PANTHER" id="PTHR24229">
    <property type="entry name" value="NEUROPEPTIDES RECEPTOR"/>
    <property type="match status" value="1"/>
</dbReference>
<evidence type="ECO:0000256" key="1">
    <source>
        <dbReference type="ARBA" id="ARBA00004651"/>
    </source>
</evidence>
<dbReference type="GO" id="GO:0008270">
    <property type="term" value="F:zinc ion binding"/>
    <property type="evidence" value="ECO:0007669"/>
    <property type="project" value="InterPro"/>
</dbReference>
<evidence type="ECO:0000256" key="3">
    <source>
        <dbReference type="ARBA" id="ARBA00022692"/>
    </source>
</evidence>
<dbReference type="InterPro" id="IPR001878">
    <property type="entry name" value="Znf_CCHC"/>
</dbReference>
<dbReference type="InterPro" id="IPR043129">
    <property type="entry name" value="ATPase_NBD"/>
</dbReference>
<dbReference type="InterPro" id="IPR004000">
    <property type="entry name" value="Actin"/>
</dbReference>
<keyword evidence="4 12" id="KW-1133">Transmembrane helix</keyword>
<comment type="similarity">
    <text evidence="10">Belongs to the G-protein coupled receptor 1 family.</text>
</comment>
<accession>A0A8R1UK04</accession>
<dbReference type="Pfam" id="PF00022">
    <property type="entry name" value="Actin"/>
    <property type="match status" value="1"/>
</dbReference>
<dbReference type="GO" id="GO:0005886">
    <property type="term" value="C:plasma membrane"/>
    <property type="evidence" value="ECO:0000318"/>
    <property type="project" value="GO_Central"/>
</dbReference>
<protein>
    <submittedName>
        <fullName evidence="13">G protein-coupled receptor</fullName>
    </submittedName>
</protein>
<dbReference type="EnsemblMetazoa" id="PPA29912.1">
    <property type="protein sequence ID" value="PPA29912.1"/>
    <property type="gene ID" value="WBGene00202780"/>
</dbReference>
<dbReference type="InterPro" id="IPR000276">
    <property type="entry name" value="GPCR_Rhodpsn"/>
</dbReference>
<reference evidence="13" key="2">
    <citation type="submission" date="2022-06" db="UniProtKB">
        <authorList>
            <consortium name="EnsemblMetazoa"/>
        </authorList>
    </citation>
    <scope>IDENTIFICATION</scope>
    <source>
        <strain evidence="13">PS312</strain>
    </source>
</reference>
<organism evidence="13 14">
    <name type="scientific">Pristionchus pacificus</name>
    <name type="common">Parasitic nematode worm</name>
    <dbReference type="NCBI Taxonomy" id="54126"/>
    <lineage>
        <taxon>Eukaryota</taxon>
        <taxon>Metazoa</taxon>
        <taxon>Ecdysozoa</taxon>
        <taxon>Nematoda</taxon>
        <taxon>Chromadorea</taxon>
        <taxon>Rhabditida</taxon>
        <taxon>Rhabditina</taxon>
        <taxon>Diplogasteromorpha</taxon>
        <taxon>Diplogasteroidea</taxon>
        <taxon>Neodiplogasteridae</taxon>
        <taxon>Pristionchus</taxon>
    </lineage>
</organism>
<feature type="transmembrane region" description="Helical" evidence="12">
    <location>
        <begin position="583"/>
        <end position="606"/>
    </location>
</feature>
<reference evidence="14" key="1">
    <citation type="journal article" date="2008" name="Nat. Genet.">
        <title>The Pristionchus pacificus genome provides a unique perspective on nematode lifestyle and parasitism.</title>
        <authorList>
            <person name="Dieterich C."/>
            <person name="Clifton S.W."/>
            <person name="Schuster L.N."/>
            <person name="Chinwalla A."/>
            <person name="Delehaunty K."/>
            <person name="Dinkelacker I."/>
            <person name="Fulton L."/>
            <person name="Fulton R."/>
            <person name="Godfrey J."/>
            <person name="Minx P."/>
            <person name="Mitreva M."/>
            <person name="Roeseler W."/>
            <person name="Tian H."/>
            <person name="Witte H."/>
            <person name="Yang S.P."/>
            <person name="Wilson R.K."/>
            <person name="Sommer R.J."/>
        </authorList>
    </citation>
    <scope>NUCLEOTIDE SEQUENCE [LARGE SCALE GENOMIC DNA]</scope>
    <source>
        <strain evidence="14">PS312</strain>
    </source>
</reference>
<dbReference type="PRINTS" id="PR00237">
    <property type="entry name" value="GPCRRHODOPSN"/>
</dbReference>
<evidence type="ECO:0000256" key="8">
    <source>
        <dbReference type="ARBA" id="ARBA00023224"/>
    </source>
</evidence>
<dbReference type="GO" id="GO:0043005">
    <property type="term" value="C:neuron projection"/>
    <property type="evidence" value="ECO:0000318"/>
    <property type="project" value="GO_Central"/>
</dbReference>
<feature type="region of interest" description="Disordered" evidence="11">
    <location>
        <begin position="1044"/>
        <end position="1077"/>
    </location>
</feature>
<dbReference type="OrthoDB" id="337660at2759"/>
<dbReference type="Proteomes" id="UP000005239">
    <property type="component" value="Unassembled WGS sequence"/>
</dbReference>
<evidence type="ECO:0000256" key="12">
    <source>
        <dbReference type="SAM" id="Phobius"/>
    </source>
</evidence>
<feature type="transmembrane region" description="Helical" evidence="12">
    <location>
        <begin position="810"/>
        <end position="830"/>
    </location>
</feature>
<keyword evidence="2" id="KW-1003">Cell membrane</keyword>
<dbReference type="PANTHER" id="PTHR24229:SF82">
    <property type="entry name" value="G-PROTEIN COUPLED RECEPTORS FAMILY 1 PROFILE DOMAIN-CONTAINING PROTEIN"/>
    <property type="match status" value="1"/>
</dbReference>
<dbReference type="PROSITE" id="PS50262">
    <property type="entry name" value="G_PROTEIN_RECEP_F1_2"/>
    <property type="match status" value="1"/>
</dbReference>
<name>A0A2A6BYV3_PRIPA</name>
<feature type="transmembrane region" description="Helical" evidence="12">
    <location>
        <begin position="627"/>
        <end position="649"/>
    </location>
</feature>
<proteinExistence type="inferred from homology"/>
<dbReference type="GO" id="GO:0042277">
    <property type="term" value="F:peptide binding"/>
    <property type="evidence" value="ECO:0000318"/>
    <property type="project" value="GO_Central"/>
</dbReference>
<dbReference type="SUPFAM" id="SSF81321">
    <property type="entry name" value="Family A G protein-coupled receptor-like"/>
    <property type="match status" value="1"/>
</dbReference>
<feature type="transmembrane region" description="Helical" evidence="12">
    <location>
        <begin position="864"/>
        <end position="886"/>
    </location>
</feature>
<evidence type="ECO:0000256" key="2">
    <source>
        <dbReference type="ARBA" id="ARBA00022475"/>
    </source>
</evidence>
<dbReference type="Pfam" id="PF00001">
    <property type="entry name" value="7tm_1"/>
    <property type="match status" value="1"/>
</dbReference>
<feature type="transmembrane region" description="Helical" evidence="12">
    <location>
        <begin position="766"/>
        <end position="789"/>
    </location>
</feature>
<evidence type="ECO:0000256" key="4">
    <source>
        <dbReference type="ARBA" id="ARBA00022989"/>
    </source>
</evidence>
<keyword evidence="3 10" id="KW-0812">Transmembrane</keyword>
<evidence type="ECO:0000256" key="7">
    <source>
        <dbReference type="ARBA" id="ARBA00023170"/>
    </source>
</evidence>
<dbReference type="Gene3D" id="1.20.1070.10">
    <property type="entry name" value="Rhodopsin 7-helix transmembrane proteins"/>
    <property type="match status" value="1"/>
</dbReference>
<gene>
    <name evidence="13" type="primary">WBGene00202780</name>
</gene>
<evidence type="ECO:0000256" key="9">
    <source>
        <dbReference type="RuleBase" id="RU000487"/>
    </source>
</evidence>
<dbReference type="InterPro" id="IPR017452">
    <property type="entry name" value="GPCR_Rhodpsn_7TM"/>
</dbReference>
<evidence type="ECO:0000256" key="11">
    <source>
        <dbReference type="SAM" id="MobiDB-lite"/>
    </source>
</evidence>
<evidence type="ECO:0000256" key="6">
    <source>
        <dbReference type="ARBA" id="ARBA00023136"/>
    </source>
</evidence>
<comment type="similarity">
    <text evidence="9">Belongs to the actin family.</text>
</comment>
<keyword evidence="14" id="KW-1185">Reference proteome</keyword>
<dbReference type="Gene3D" id="3.30.420.40">
    <property type="match status" value="2"/>
</dbReference>
<dbReference type="CDD" id="cd00637">
    <property type="entry name" value="7tm_classA_rhodopsin-like"/>
    <property type="match status" value="1"/>
</dbReference>
<sequence>MRDQNEDIQLNGNATIQVDDKGIPSSLSSHWDPTLLIRKLYEVTYEPRMETKRCRFINMEGHIEVPNEEFEEGFERKWVPKYVKTRDGRLQFFVTHYADETPAEEKLLSGAEVEVLRDERILRILGGRAHLKISLRVPSALIDKWRQALLSHAASSSIDAYIRPIPSAIPHNNQRVLIIELGCCSMRGGILTSEPSLPSSFFPSIAAILPNGNIIVGEEAYLPQNRLGGRLAAPLTVSDSLETYSINKDVLRASILKIVNDSKLDPKDYKALVSLSQNIPSVLIEDIMKILLEDIHFQAAAVTRQPSLVLYAYDVSTGVVVDIGDKLSIIPVVDGYMVESGIVSLPHGGKQMQNCMRRQLAQSNQGVYGHDNIIDSLLLRNVMEETSFVSQDAQEESVNCKSVTISLSPYNPISTMPSSLTIDKSRFMAIEGLFTPNKWNIEGKGLHQLIHESIQNSPIDARRVLYRNIYLAGGASLIPGLAERLESELANIVPSTIHSQVHISPWRSNAAFLGAQVVAKGVMSLLSNTFIDESQPRNLTDTSECEQMRTSIFKCIFIFNESFSQEYYVHKVFPPVIEQEPRLVSLAIVFILCFIVSLAGNVSILTMIYGIIKNNRACASRNGEHTIIYICALCITDLFISISLPTAIADNLLGFWLFGTVICKIHHICGSVGRILSTFLITAISFDRYAAVCHPLSSRFRSHSFVYTLILGMIMCAIILLLPLLLYSDTREYIIHEVAAYDSLNVTRVRVYKCTDAMPKHIFLSFTYSTFTIGFIVPLSLIIYFDYNLLKQLHIHIRQHPNSDIPLHRIFRYTIVISIIYFIGWTPYWWSVLYGSFLLQDNSLSEIDGRSVIDMAYPNYKKDALFTIYVLHAFPYLAIATNWIFYGLLNTQLQTRAYASSVERSTFINTSRSREGQGKAAKNANLHCNANGKEGKKFNLGKNKLERKFRKTYCGNGYTVVPKEDTGDIGKRCDGCDRHHKRADFPRINAECFKCHEIGHLASKCKTGIDPDEKDIEKPTVFVDDSKWMNQRVKADVEWENETKVRKQGLKKASQQPRGRVCKVRNERERSPHSSRSLARCLHFR</sequence>
<keyword evidence="5 10" id="KW-0297">G-protein coupled receptor</keyword>
<evidence type="ECO:0000313" key="13">
    <source>
        <dbReference type="EnsemblMetazoa" id="PPA29912.1"/>
    </source>
</evidence>
<keyword evidence="6 12" id="KW-0472">Membrane</keyword>
<evidence type="ECO:0000313" key="14">
    <source>
        <dbReference type="Proteomes" id="UP000005239"/>
    </source>
</evidence>
<dbReference type="AlphaFoldDB" id="A0A2A6BYV3"/>
<dbReference type="GO" id="GO:0004930">
    <property type="term" value="F:G protein-coupled receptor activity"/>
    <property type="evidence" value="ECO:0000318"/>
    <property type="project" value="GO_Central"/>
</dbReference>
<dbReference type="PROSITE" id="PS00237">
    <property type="entry name" value="G_PROTEIN_RECEP_F1_1"/>
    <property type="match status" value="1"/>
</dbReference>
<evidence type="ECO:0000256" key="5">
    <source>
        <dbReference type="ARBA" id="ARBA00023040"/>
    </source>
</evidence>
<dbReference type="SMART" id="SM00268">
    <property type="entry name" value="ACTIN"/>
    <property type="match status" value="1"/>
</dbReference>
<keyword evidence="7 10" id="KW-0675">Receptor</keyword>
<accession>A0A2A6BYV3</accession>
<dbReference type="CDD" id="cd10169">
    <property type="entry name" value="ASKHA_NBD_actin-like"/>
    <property type="match status" value="1"/>
</dbReference>
<feature type="transmembrane region" description="Helical" evidence="12">
    <location>
        <begin position="705"/>
        <end position="727"/>
    </location>
</feature>